<organism evidence="4 5">
    <name type="scientific">Pseudolysinimonas yzui</name>
    <dbReference type="NCBI Taxonomy" id="2708254"/>
    <lineage>
        <taxon>Bacteria</taxon>
        <taxon>Bacillati</taxon>
        <taxon>Actinomycetota</taxon>
        <taxon>Actinomycetes</taxon>
        <taxon>Micrococcales</taxon>
        <taxon>Microbacteriaceae</taxon>
        <taxon>Pseudolysinimonas</taxon>
    </lineage>
</organism>
<protein>
    <submittedName>
        <fullName evidence="4">Esterase</fullName>
    </submittedName>
</protein>
<dbReference type="Gene3D" id="3.40.50.1820">
    <property type="entry name" value="alpha/beta hydrolase"/>
    <property type="match status" value="1"/>
</dbReference>
<keyword evidence="2" id="KW-0378">Hydrolase</keyword>
<dbReference type="EMBL" id="BNAI01000006">
    <property type="protein sequence ID" value="GHF23167.1"/>
    <property type="molecule type" value="Genomic_DNA"/>
</dbReference>
<dbReference type="PANTHER" id="PTHR10655">
    <property type="entry name" value="LYSOPHOSPHOLIPASE-RELATED"/>
    <property type="match status" value="1"/>
</dbReference>
<evidence type="ECO:0000259" key="3">
    <source>
        <dbReference type="Pfam" id="PF02230"/>
    </source>
</evidence>
<dbReference type="InterPro" id="IPR050565">
    <property type="entry name" value="LYPA1-2/EST-like"/>
</dbReference>
<dbReference type="Proteomes" id="UP000617531">
    <property type="component" value="Unassembled WGS sequence"/>
</dbReference>
<evidence type="ECO:0000256" key="1">
    <source>
        <dbReference type="ARBA" id="ARBA00006499"/>
    </source>
</evidence>
<dbReference type="RefSeq" id="WP_191283911.1">
    <property type="nucleotide sequence ID" value="NZ_BNAI01000006.1"/>
</dbReference>
<comment type="caution">
    <text evidence="4">The sequence shown here is derived from an EMBL/GenBank/DDBJ whole genome shotgun (WGS) entry which is preliminary data.</text>
</comment>
<accession>A0A8J3GST0</accession>
<name>A0A8J3GST0_9MICO</name>
<dbReference type="PANTHER" id="PTHR10655:SF17">
    <property type="entry name" value="LYSOPHOSPHOLIPASE-LIKE PROTEIN 1"/>
    <property type="match status" value="1"/>
</dbReference>
<comment type="similarity">
    <text evidence="1">Belongs to the AB hydrolase superfamily. AB hydrolase 2 family.</text>
</comment>
<proteinExistence type="inferred from homology"/>
<dbReference type="AlphaFoldDB" id="A0A8J3GST0"/>
<dbReference type="InterPro" id="IPR003140">
    <property type="entry name" value="PLipase/COase/thioEstase"/>
</dbReference>
<reference evidence="4" key="2">
    <citation type="submission" date="2020-09" db="EMBL/GenBank/DDBJ databases">
        <authorList>
            <person name="Sun Q."/>
            <person name="Zhou Y."/>
        </authorList>
    </citation>
    <scope>NUCLEOTIDE SEQUENCE</scope>
    <source>
        <strain evidence="4">CGMCC 1.16548</strain>
    </source>
</reference>
<gene>
    <name evidence="4" type="ORF">GCM10011600_25480</name>
</gene>
<reference evidence="4" key="1">
    <citation type="journal article" date="2014" name="Int. J. Syst. Evol. Microbiol.">
        <title>Complete genome sequence of Corynebacterium casei LMG S-19264T (=DSM 44701T), isolated from a smear-ripened cheese.</title>
        <authorList>
            <consortium name="US DOE Joint Genome Institute (JGI-PGF)"/>
            <person name="Walter F."/>
            <person name="Albersmeier A."/>
            <person name="Kalinowski J."/>
            <person name="Ruckert C."/>
        </authorList>
    </citation>
    <scope>NUCLEOTIDE SEQUENCE</scope>
    <source>
        <strain evidence="4">CGMCC 1.16548</strain>
    </source>
</reference>
<dbReference type="GO" id="GO:0016787">
    <property type="term" value="F:hydrolase activity"/>
    <property type="evidence" value="ECO:0007669"/>
    <property type="project" value="UniProtKB-KW"/>
</dbReference>
<dbReference type="SUPFAM" id="SSF53474">
    <property type="entry name" value="alpha/beta-Hydrolases"/>
    <property type="match status" value="1"/>
</dbReference>
<evidence type="ECO:0000313" key="4">
    <source>
        <dbReference type="EMBL" id="GHF23167.1"/>
    </source>
</evidence>
<evidence type="ECO:0000313" key="5">
    <source>
        <dbReference type="Proteomes" id="UP000617531"/>
    </source>
</evidence>
<dbReference type="InterPro" id="IPR029058">
    <property type="entry name" value="AB_hydrolase_fold"/>
</dbReference>
<sequence length="208" mass="22736">MPIDSEHVMWSSPDRERAGRPHLILLHGYGSHEGDLFQLAPYLPLNFVIASLRAPLPHPMGIGYSWFPLEDGIERADVDRAADDVAEWIEGISGKASRVGILGFSQGGCVGLQVLRRHPGVADALVMLASARHPEDDPGDEAMAARRPPVFSGRGTADDVIPAWRFADTADWLPEHSRLTERIYEGLGHAVSDAMLHDVVAFLDVEFG</sequence>
<evidence type="ECO:0000256" key="2">
    <source>
        <dbReference type="ARBA" id="ARBA00022801"/>
    </source>
</evidence>
<feature type="domain" description="Phospholipase/carboxylesterase/thioesterase" evidence="3">
    <location>
        <begin position="20"/>
        <end position="204"/>
    </location>
</feature>
<dbReference type="Pfam" id="PF02230">
    <property type="entry name" value="Abhydrolase_2"/>
    <property type="match status" value="1"/>
</dbReference>
<keyword evidence="5" id="KW-1185">Reference proteome</keyword>